<dbReference type="RefSeq" id="WP_344803643.1">
    <property type="nucleotide sequence ID" value="NZ_BAABAB010000013.1"/>
</dbReference>
<evidence type="ECO:0000259" key="1">
    <source>
        <dbReference type="Pfam" id="PF00144"/>
    </source>
</evidence>
<dbReference type="EMBL" id="BAABAB010000013">
    <property type="protein sequence ID" value="GAA3616533.1"/>
    <property type="molecule type" value="Genomic_DNA"/>
</dbReference>
<dbReference type="Proteomes" id="UP001501490">
    <property type="component" value="Unassembled WGS sequence"/>
</dbReference>
<dbReference type="GO" id="GO:0016787">
    <property type="term" value="F:hydrolase activity"/>
    <property type="evidence" value="ECO:0007669"/>
    <property type="project" value="UniProtKB-KW"/>
</dbReference>
<dbReference type="PANTHER" id="PTHR43283">
    <property type="entry name" value="BETA-LACTAMASE-RELATED"/>
    <property type="match status" value="1"/>
</dbReference>
<keyword evidence="2" id="KW-0378">Hydrolase</keyword>
<evidence type="ECO:0000313" key="2">
    <source>
        <dbReference type="EMBL" id="GAA3616533.1"/>
    </source>
</evidence>
<comment type="caution">
    <text evidence="2">The sequence shown here is derived from an EMBL/GenBank/DDBJ whole genome shotgun (WGS) entry which is preliminary data.</text>
</comment>
<dbReference type="SUPFAM" id="SSF56601">
    <property type="entry name" value="beta-lactamase/transpeptidase-like"/>
    <property type="match status" value="1"/>
</dbReference>
<dbReference type="Pfam" id="PF00144">
    <property type="entry name" value="Beta-lactamase"/>
    <property type="match status" value="1"/>
</dbReference>
<reference evidence="3" key="1">
    <citation type="journal article" date="2019" name="Int. J. Syst. Evol. Microbiol.">
        <title>The Global Catalogue of Microorganisms (GCM) 10K type strain sequencing project: providing services to taxonomists for standard genome sequencing and annotation.</title>
        <authorList>
            <consortium name="The Broad Institute Genomics Platform"/>
            <consortium name="The Broad Institute Genome Sequencing Center for Infectious Disease"/>
            <person name="Wu L."/>
            <person name="Ma J."/>
        </authorList>
    </citation>
    <scope>NUCLEOTIDE SEQUENCE [LARGE SCALE GENOMIC DNA]</scope>
    <source>
        <strain evidence="3">JCM 16929</strain>
    </source>
</reference>
<dbReference type="Gene3D" id="3.40.710.10">
    <property type="entry name" value="DD-peptidase/beta-lactamase superfamily"/>
    <property type="match status" value="1"/>
</dbReference>
<feature type="domain" description="Beta-lactamase-related" evidence="1">
    <location>
        <begin position="6"/>
        <end position="359"/>
    </location>
</feature>
<accession>A0ABP6ZPR9</accession>
<protein>
    <submittedName>
        <fullName evidence="2">Serine hydrolase</fullName>
    </submittedName>
</protein>
<dbReference type="InterPro" id="IPR050789">
    <property type="entry name" value="Diverse_Enzym_Activities"/>
</dbReference>
<dbReference type="InterPro" id="IPR012338">
    <property type="entry name" value="Beta-lactam/transpept-like"/>
</dbReference>
<dbReference type="InterPro" id="IPR001466">
    <property type="entry name" value="Beta-lactam-related"/>
</dbReference>
<organism evidence="2 3">
    <name type="scientific">Microlunatus ginsengisoli</name>
    <dbReference type="NCBI Taxonomy" id="363863"/>
    <lineage>
        <taxon>Bacteria</taxon>
        <taxon>Bacillati</taxon>
        <taxon>Actinomycetota</taxon>
        <taxon>Actinomycetes</taxon>
        <taxon>Propionibacteriales</taxon>
        <taxon>Propionibacteriaceae</taxon>
        <taxon>Microlunatus</taxon>
    </lineage>
</organism>
<sequence>MTSLQEFVGRQVESPTLPGAVALVAHGDEIEFAAAGSLDVDGSTPIARDTVFRIASLSKSITAAALLMVVEDGLVGLDDPIRRWLPELAEPSVVRTPQSPIDDVVPADRAITVEDLLSFRAGWGYAADFSLPAVQPLFGLGGAPRGDALPATDDWLARLAGTPLLYQPGEAFLYNTCSDLQGLLVARASRTSFADFLAERIFGPLGMTDTGFWVPPAKLGRMGPLYAPTEAGGLDQVDAASEHWTHPPRFASGAGGLLSTADDLLAFARLLLAGGTVGDRTLLSAAAVGAMTTDHLTAEQRAGGEIFLEGQGWGYGGSVDVTPTEPWTVPGRYGWVGGSGTAWHVEPASGTATVLLTQVEMTSPSPPPVMREFWTYAAGWS</sequence>
<name>A0ABP6ZPR9_9ACTN</name>
<proteinExistence type="predicted"/>
<dbReference type="PANTHER" id="PTHR43283:SF3">
    <property type="entry name" value="BETA-LACTAMASE FAMILY PROTEIN (AFU_ORTHOLOGUE AFUA_5G07500)"/>
    <property type="match status" value="1"/>
</dbReference>
<evidence type="ECO:0000313" key="3">
    <source>
        <dbReference type="Proteomes" id="UP001501490"/>
    </source>
</evidence>
<gene>
    <name evidence="2" type="ORF">GCM10022236_18310</name>
</gene>
<keyword evidence="3" id="KW-1185">Reference proteome</keyword>